<dbReference type="InterPro" id="IPR050511">
    <property type="entry name" value="AMPK_gamma/SDS23_families"/>
</dbReference>
<evidence type="ECO:0000256" key="3">
    <source>
        <dbReference type="PROSITE-ProRule" id="PRU00703"/>
    </source>
</evidence>
<evidence type="ECO:0000259" key="5">
    <source>
        <dbReference type="PROSITE" id="PS51371"/>
    </source>
</evidence>
<name>A0AAW1IML8_SAPOF</name>
<dbReference type="EMBL" id="JBDFQZ010000009">
    <property type="protein sequence ID" value="KAK9691061.1"/>
    <property type="molecule type" value="Genomic_DNA"/>
</dbReference>
<dbReference type="Gene3D" id="3.10.580.10">
    <property type="entry name" value="CBS-domain"/>
    <property type="match status" value="2"/>
</dbReference>
<dbReference type="PANTHER" id="PTHR13780">
    <property type="entry name" value="AMP-ACTIVATED PROTEIN KINASE, GAMMA REGULATORY SUBUNIT"/>
    <property type="match status" value="1"/>
</dbReference>
<dbReference type="PROSITE" id="PS51371">
    <property type="entry name" value="CBS"/>
    <property type="match status" value="2"/>
</dbReference>
<feature type="region of interest" description="Disordered" evidence="4">
    <location>
        <begin position="1"/>
        <end position="26"/>
    </location>
</feature>
<dbReference type="InterPro" id="IPR046342">
    <property type="entry name" value="CBS_dom_sf"/>
</dbReference>
<feature type="domain" description="CBS" evidence="5">
    <location>
        <begin position="166"/>
        <end position="224"/>
    </location>
</feature>
<dbReference type="Proteomes" id="UP001443914">
    <property type="component" value="Unassembled WGS sequence"/>
</dbReference>
<dbReference type="PANTHER" id="PTHR13780:SF124">
    <property type="entry name" value="OS01G0633400 PROTEIN"/>
    <property type="match status" value="1"/>
</dbReference>
<accession>A0AAW1IML8</accession>
<dbReference type="AlphaFoldDB" id="A0AAW1IML8"/>
<evidence type="ECO:0000256" key="2">
    <source>
        <dbReference type="ARBA" id="ARBA00023122"/>
    </source>
</evidence>
<feature type="domain" description="CBS" evidence="5">
    <location>
        <begin position="339"/>
        <end position="398"/>
    </location>
</feature>
<feature type="compositionally biased region" description="Basic and acidic residues" evidence="4">
    <location>
        <begin position="12"/>
        <end position="26"/>
    </location>
</feature>
<evidence type="ECO:0000256" key="1">
    <source>
        <dbReference type="ARBA" id="ARBA00022737"/>
    </source>
</evidence>
<proteinExistence type="predicted"/>
<reference evidence="6" key="1">
    <citation type="submission" date="2024-03" db="EMBL/GenBank/DDBJ databases">
        <title>WGS assembly of Saponaria officinalis var. Norfolk2.</title>
        <authorList>
            <person name="Jenkins J."/>
            <person name="Shu S."/>
            <person name="Grimwood J."/>
            <person name="Barry K."/>
            <person name="Goodstein D."/>
            <person name="Schmutz J."/>
            <person name="Leebens-Mack J."/>
            <person name="Osbourn A."/>
        </authorList>
    </citation>
    <scope>NUCLEOTIDE SEQUENCE [LARGE SCALE GENOMIC DNA]</scope>
    <source>
        <strain evidence="6">JIC</strain>
    </source>
</reference>
<evidence type="ECO:0000313" key="6">
    <source>
        <dbReference type="EMBL" id="KAK9691061.1"/>
    </source>
</evidence>
<dbReference type="InterPro" id="IPR000644">
    <property type="entry name" value="CBS_dom"/>
</dbReference>
<keyword evidence="2 3" id="KW-0129">CBS domain</keyword>
<sequence length="425" mass="47600">MDENDNGVMEVISKEGTKSEKLGGNEDEKCSIDSASALQSYFNSIPISSFPNLMNSHVMEVQANDLVRDAIQKLYQKNASVALITDPSAVKPDTNVVSNAMLSDRYIGIISFASMVLWCIQELRAVDPYHIKVDPKNKSLDGFFSRLDQDPRIKQSKVADLAKLFLWDPFFPVHLEEDTFFHVLLLLSKHRLQVVPVIERPKSRVIGLISQNAVMKMLLQSEGLEWFDIIANSALSEFRFETKDSACQVYGDQSVSEALSVLSEKRVAAVAVIHRNTRELLGTVRETDISLLLDNAALFKDIKKTTLKEFIKMNSNEYNDDNPINSENEDPLRIKTKSISRMDSPVFHNETDILKKVMAKMTETNSKTSFLVDATRCVVGMITLRDIIVEFAPPCVDSTFDGGGFFESVLQQSGCRVDHGTVVCD</sequence>
<comment type="caution">
    <text evidence="6">The sequence shown here is derived from an EMBL/GenBank/DDBJ whole genome shotgun (WGS) entry which is preliminary data.</text>
</comment>
<dbReference type="SUPFAM" id="SSF54631">
    <property type="entry name" value="CBS-domain pair"/>
    <property type="match status" value="2"/>
</dbReference>
<keyword evidence="1" id="KW-0677">Repeat</keyword>
<keyword evidence="7" id="KW-1185">Reference proteome</keyword>
<protein>
    <recommendedName>
        <fullName evidence="5">CBS domain-containing protein</fullName>
    </recommendedName>
</protein>
<dbReference type="CDD" id="cd02205">
    <property type="entry name" value="CBS_pair_SF"/>
    <property type="match status" value="1"/>
</dbReference>
<gene>
    <name evidence="6" type="ORF">RND81_09G173500</name>
</gene>
<dbReference type="Pfam" id="PF00571">
    <property type="entry name" value="CBS"/>
    <property type="match status" value="2"/>
</dbReference>
<dbReference type="SMART" id="SM00116">
    <property type="entry name" value="CBS"/>
    <property type="match status" value="3"/>
</dbReference>
<organism evidence="6 7">
    <name type="scientific">Saponaria officinalis</name>
    <name type="common">Common soapwort</name>
    <name type="synonym">Lychnis saponaria</name>
    <dbReference type="NCBI Taxonomy" id="3572"/>
    <lineage>
        <taxon>Eukaryota</taxon>
        <taxon>Viridiplantae</taxon>
        <taxon>Streptophyta</taxon>
        <taxon>Embryophyta</taxon>
        <taxon>Tracheophyta</taxon>
        <taxon>Spermatophyta</taxon>
        <taxon>Magnoliopsida</taxon>
        <taxon>eudicotyledons</taxon>
        <taxon>Gunneridae</taxon>
        <taxon>Pentapetalae</taxon>
        <taxon>Caryophyllales</taxon>
        <taxon>Caryophyllaceae</taxon>
        <taxon>Caryophylleae</taxon>
        <taxon>Saponaria</taxon>
    </lineage>
</organism>
<evidence type="ECO:0000256" key="4">
    <source>
        <dbReference type="SAM" id="MobiDB-lite"/>
    </source>
</evidence>
<evidence type="ECO:0000313" key="7">
    <source>
        <dbReference type="Proteomes" id="UP001443914"/>
    </source>
</evidence>